<evidence type="ECO:0000256" key="1">
    <source>
        <dbReference type="ARBA" id="ARBA00004123"/>
    </source>
</evidence>
<keyword evidence="6" id="KW-0804">Transcription</keyword>
<dbReference type="PANTHER" id="PTHR46481">
    <property type="entry name" value="ZINC FINGER BED DOMAIN-CONTAINING PROTEIN 4"/>
    <property type="match status" value="1"/>
</dbReference>
<evidence type="ECO:0000256" key="8">
    <source>
        <dbReference type="PROSITE-ProRule" id="PRU00027"/>
    </source>
</evidence>
<dbReference type="Pfam" id="PF02892">
    <property type="entry name" value="zf-BED"/>
    <property type="match status" value="1"/>
</dbReference>
<evidence type="ECO:0000313" key="10">
    <source>
        <dbReference type="EMBL" id="OXU16572.1"/>
    </source>
</evidence>
<dbReference type="InterPro" id="IPR003656">
    <property type="entry name" value="Znf_BED"/>
</dbReference>
<dbReference type="PROSITE" id="PS50808">
    <property type="entry name" value="ZF_BED"/>
    <property type="match status" value="1"/>
</dbReference>
<feature type="non-terminal residue" evidence="10">
    <location>
        <position position="1"/>
    </location>
</feature>
<dbReference type="InterPro" id="IPR012337">
    <property type="entry name" value="RNaseH-like_sf"/>
</dbReference>
<dbReference type="STRING" id="543379.A0A232EE28"/>
<evidence type="ECO:0000256" key="2">
    <source>
        <dbReference type="ARBA" id="ARBA00022723"/>
    </source>
</evidence>
<dbReference type="SUPFAM" id="SSF57667">
    <property type="entry name" value="beta-beta-alpha zinc fingers"/>
    <property type="match status" value="1"/>
</dbReference>
<dbReference type="OrthoDB" id="1271298at2759"/>
<protein>
    <recommendedName>
        <fullName evidence="9">BED-type domain-containing protein</fullName>
    </recommendedName>
</protein>
<dbReference type="Proteomes" id="UP000215335">
    <property type="component" value="Unassembled WGS sequence"/>
</dbReference>
<keyword evidence="7" id="KW-0539">Nucleus</keyword>
<dbReference type="GO" id="GO:0003677">
    <property type="term" value="F:DNA binding"/>
    <property type="evidence" value="ECO:0007669"/>
    <property type="project" value="InterPro"/>
</dbReference>
<keyword evidence="4" id="KW-0862">Zinc</keyword>
<sequence>APRRSDVWKYKKKVLDGLITCNLCNGSIKNSGNTSNLRAHLQTHHTDIKLETIKDSNVNTTAQKRKMSTSMTTKNVFNIDLMQEEQSCDECSSPKIIKLNQESERKTFESPKSTESKKLMPKQLKVDTLFENQKSFREDLSKLKYMTLTTDAWSDTFNNVGYLGVTCHFVKDYELQSINIGVTELHAHHTSKNLKKWLLEIVEAWKIEPKSIVAVGSDNAANIKKALKDAFGEEKYLDCLAHTLNLVPTAILNSEDVKPILTKVKVIVKYFKQSNNASENFLELTKETLIQSVNTRWNSEYHMLDRFVSLSDKVVAVLLQLPKSPAMCDAEEMQTIKELIILLKPFADATNIVSGQNYITGSQAIPIIKILEKDIEKSTIGTAVGVNFQAKLKDQFKKRFEHIEIKSLIARATLLDPRFKKLYFKNKVACADAINKIYKNLRNAYANASSRTELAEINETLKSTNNDDF</sequence>
<reference evidence="10 11" key="1">
    <citation type="journal article" date="2017" name="Curr. Biol.">
        <title>The Evolution of Venom by Co-option of Single-Copy Genes.</title>
        <authorList>
            <person name="Martinson E.O."/>
            <person name="Mrinalini"/>
            <person name="Kelkar Y.D."/>
            <person name="Chang C.H."/>
            <person name="Werren J.H."/>
        </authorList>
    </citation>
    <scope>NUCLEOTIDE SEQUENCE [LARGE SCALE GENOMIC DNA]</scope>
    <source>
        <strain evidence="10 11">Alberta</strain>
        <tissue evidence="10">Whole body</tissue>
    </source>
</reference>
<evidence type="ECO:0000256" key="6">
    <source>
        <dbReference type="ARBA" id="ARBA00023163"/>
    </source>
</evidence>
<evidence type="ECO:0000313" key="11">
    <source>
        <dbReference type="Proteomes" id="UP000215335"/>
    </source>
</evidence>
<name>A0A232EE28_9HYME</name>
<comment type="subcellular location">
    <subcellularLocation>
        <location evidence="1">Nucleus</location>
    </subcellularLocation>
</comment>
<evidence type="ECO:0000256" key="5">
    <source>
        <dbReference type="ARBA" id="ARBA00023015"/>
    </source>
</evidence>
<dbReference type="GO" id="GO:0005634">
    <property type="term" value="C:nucleus"/>
    <property type="evidence" value="ECO:0007669"/>
    <property type="project" value="UniProtKB-SubCell"/>
</dbReference>
<feature type="domain" description="BED-type" evidence="9">
    <location>
        <begin position="2"/>
        <end position="52"/>
    </location>
</feature>
<dbReference type="SMART" id="SM00614">
    <property type="entry name" value="ZnF_BED"/>
    <property type="match status" value="1"/>
</dbReference>
<keyword evidence="3 8" id="KW-0863">Zinc-finger</keyword>
<accession>A0A232EE28</accession>
<dbReference type="PANTHER" id="PTHR46481:SF10">
    <property type="entry name" value="ZINC FINGER BED DOMAIN-CONTAINING PROTEIN 39"/>
    <property type="match status" value="1"/>
</dbReference>
<dbReference type="GO" id="GO:0008270">
    <property type="term" value="F:zinc ion binding"/>
    <property type="evidence" value="ECO:0007669"/>
    <property type="project" value="UniProtKB-KW"/>
</dbReference>
<evidence type="ECO:0000256" key="7">
    <source>
        <dbReference type="ARBA" id="ARBA00023242"/>
    </source>
</evidence>
<proteinExistence type="predicted"/>
<gene>
    <name evidence="10" type="ORF">TSAR_006056</name>
</gene>
<dbReference type="InterPro" id="IPR036236">
    <property type="entry name" value="Znf_C2H2_sf"/>
</dbReference>
<dbReference type="EMBL" id="NNAY01005728">
    <property type="protein sequence ID" value="OXU16572.1"/>
    <property type="molecule type" value="Genomic_DNA"/>
</dbReference>
<keyword evidence="2" id="KW-0479">Metal-binding</keyword>
<evidence type="ECO:0000259" key="9">
    <source>
        <dbReference type="PROSITE" id="PS50808"/>
    </source>
</evidence>
<keyword evidence="5" id="KW-0805">Transcription regulation</keyword>
<organism evidence="10 11">
    <name type="scientific">Trichomalopsis sarcophagae</name>
    <dbReference type="NCBI Taxonomy" id="543379"/>
    <lineage>
        <taxon>Eukaryota</taxon>
        <taxon>Metazoa</taxon>
        <taxon>Ecdysozoa</taxon>
        <taxon>Arthropoda</taxon>
        <taxon>Hexapoda</taxon>
        <taxon>Insecta</taxon>
        <taxon>Pterygota</taxon>
        <taxon>Neoptera</taxon>
        <taxon>Endopterygota</taxon>
        <taxon>Hymenoptera</taxon>
        <taxon>Apocrita</taxon>
        <taxon>Proctotrupomorpha</taxon>
        <taxon>Chalcidoidea</taxon>
        <taxon>Pteromalidae</taxon>
        <taxon>Pteromalinae</taxon>
        <taxon>Trichomalopsis</taxon>
    </lineage>
</organism>
<dbReference type="SUPFAM" id="SSF53098">
    <property type="entry name" value="Ribonuclease H-like"/>
    <property type="match status" value="1"/>
</dbReference>
<dbReference type="GO" id="GO:0009791">
    <property type="term" value="P:post-embryonic development"/>
    <property type="evidence" value="ECO:0007669"/>
    <property type="project" value="UniProtKB-ARBA"/>
</dbReference>
<evidence type="ECO:0000256" key="3">
    <source>
        <dbReference type="ARBA" id="ARBA00022771"/>
    </source>
</evidence>
<dbReference type="InterPro" id="IPR052035">
    <property type="entry name" value="ZnF_BED_domain_contain"/>
</dbReference>
<comment type="caution">
    <text evidence="10">The sequence shown here is derived from an EMBL/GenBank/DDBJ whole genome shotgun (WGS) entry which is preliminary data.</text>
</comment>
<keyword evidence="11" id="KW-1185">Reference proteome</keyword>
<evidence type="ECO:0000256" key="4">
    <source>
        <dbReference type="ARBA" id="ARBA00022833"/>
    </source>
</evidence>
<dbReference type="AlphaFoldDB" id="A0A232EE28"/>